<dbReference type="GO" id="GO:0019632">
    <property type="term" value="P:shikimate metabolic process"/>
    <property type="evidence" value="ECO:0007669"/>
    <property type="project" value="TreeGrafter"/>
</dbReference>
<dbReference type="GO" id="GO:0004764">
    <property type="term" value="F:shikimate 3-dehydrogenase (NADP+) activity"/>
    <property type="evidence" value="ECO:0007669"/>
    <property type="project" value="UniProtKB-EC"/>
</dbReference>
<dbReference type="EC" id="1.1.1.25" evidence="2"/>
<dbReference type="GO" id="GO:0009073">
    <property type="term" value="P:aromatic amino acid family biosynthetic process"/>
    <property type="evidence" value="ECO:0007669"/>
    <property type="project" value="UniProtKB-KW"/>
</dbReference>
<dbReference type="Proteomes" id="UP000824115">
    <property type="component" value="Unassembled WGS sequence"/>
</dbReference>
<keyword evidence="5" id="KW-0028">Amino-acid biosynthesis</keyword>
<comment type="caution">
    <text evidence="9">The sequence shown here is derived from an EMBL/GenBank/DDBJ whole genome shotgun (WGS) entry which is preliminary data.</text>
</comment>
<comment type="catalytic activity">
    <reaction evidence="6">
        <text>shikimate + NADP(+) = 3-dehydroshikimate + NADPH + H(+)</text>
        <dbReference type="Rhea" id="RHEA:17737"/>
        <dbReference type="ChEBI" id="CHEBI:15378"/>
        <dbReference type="ChEBI" id="CHEBI:16630"/>
        <dbReference type="ChEBI" id="CHEBI:36208"/>
        <dbReference type="ChEBI" id="CHEBI:57783"/>
        <dbReference type="ChEBI" id="CHEBI:58349"/>
        <dbReference type="EC" id="1.1.1.25"/>
    </reaction>
</comment>
<reference evidence="9" key="2">
    <citation type="submission" date="2021-04" db="EMBL/GenBank/DDBJ databases">
        <authorList>
            <person name="Gilroy R."/>
        </authorList>
    </citation>
    <scope>NUCLEOTIDE SEQUENCE</scope>
    <source>
        <strain evidence="9">Gambia16-554</strain>
    </source>
</reference>
<evidence type="ECO:0000256" key="1">
    <source>
        <dbReference type="ARBA" id="ARBA00004871"/>
    </source>
</evidence>
<evidence type="ECO:0000256" key="2">
    <source>
        <dbReference type="ARBA" id="ARBA00012962"/>
    </source>
</evidence>
<dbReference type="InterPro" id="IPR013708">
    <property type="entry name" value="Shikimate_DH-bd_N"/>
</dbReference>
<protein>
    <recommendedName>
        <fullName evidence="2">shikimate dehydrogenase (NADP(+))</fullName>
        <ecNumber evidence="2">1.1.1.25</ecNumber>
    </recommendedName>
</protein>
<reference evidence="9" key="1">
    <citation type="journal article" date="2021" name="PeerJ">
        <title>Extensive microbial diversity within the chicken gut microbiome revealed by metagenomics and culture.</title>
        <authorList>
            <person name="Gilroy R."/>
            <person name="Ravi A."/>
            <person name="Getino M."/>
            <person name="Pursley I."/>
            <person name="Horton D.L."/>
            <person name="Alikhan N.F."/>
            <person name="Baker D."/>
            <person name="Gharbi K."/>
            <person name="Hall N."/>
            <person name="Watson M."/>
            <person name="Adriaenssens E.M."/>
            <person name="Foster-Nyarko E."/>
            <person name="Jarju S."/>
            <person name="Secka A."/>
            <person name="Antonio M."/>
            <person name="Oren A."/>
            <person name="Chaudhuri R.R."/>
            <person name="La Ragione R."/>
            <person name="Hildebrand F."/>
            <person name="Pallen M.J."/>
        </authorList>
    </citation>
    <scope>NUCLEOTIDE SEQUENCE</scope>
    <source>
        <strain evidence="9">Gambia16-554</strain>
    </source>
</reference>
<name>A0A9D2GN84_9BACT</name>
<dbReference type="InterPro" id="IPR006151">
    <property type="entry name" value="Shikm_DH/Glu-tRNA_Rdtase"/>
</dbReference>
<keyword evidence="5" id="KW-0057">Aromatic amino acid biosynthesis</keyword>
<feature type="domain" description="Shikimate dehydrogenase substrate binding N-terminal" evidence="8">
    <location>
        <begin position="12"/>
        <end position="93"/>
    </location>
</feature>
<evidence type="ECO:0000259" key="8">
    <source>
        <dbReference type="Pfam" id="PF08501"/>
    </source>
</evidence>
<gene>
    <name evidence="9" type="ORF">IAC04_01330</name>
</gene>
<evidence type="ECO:0000313" key="9">
    <source>
        <dbReference type="EMBL" id="HIZ85121.1"/>
    </source>
</evidence>
<dbReference type="SUPFAM" id="SSF51735">
    <property type="entry name" value="NAD(P)-binding Rossmann-fold domains"/>
    <property type="match status" value="1"/>
</dbReference>
<sequence>MQSEKASHKLGLMGCPVSHSQSPALFLEYFSGRPDILSRYSYDLIDCSRFQDAYAVFLRDYLAVNVTAPFKEDAYRAADSHDRAAVLCRASNLLVKENQGIRAYNTDFEAVREILRLEFQGTEGLNAVVIGCGGAGKAASAAAYDSGMRTIICNRTLSRAEDFASHLRFSGRCAGTVEPECLSRLEKTVADADVVIYTLPEPVEEIVRLLSAYSDIFSGKAIVEASYKSPSLNHVQCRRYVSGQVWLRLQAQATYRIVLGPQI</sequence>
<organism evidence="9 10">
    <name type="scientific">Candidatus Coprenecus stercoravium</name>
    <dbReference type="NCBI Taxonomy" id="2840735"/>
    <lineage>
        <taxon>Bacteria</taxon>
        <taxon>Pseudomonadati</taxon>
        <taxon>Bacteroidota</taxon>
        <taxon>Bacteroidia</taxon>
        <taxon>Bacteroidales</taxon>
        <taxon>Rikenellaceae</taxon>
        <taxon>Rikenellaceae incertae sedis</taxon>
        <taxon>Candidatus Coprenecus</taxon>
    </lineage>
</organism>
<dbReference type="Pfam" id="PF08501">
    <property type="entry name" value="Shikimate_dh_N"/>
    <property type="match status" value="1"/>
</dbReference>
<keyword evidence="3" id="KW-0521">NADP</keyword>
<accession>A0A9D2GN84</accession>
<dbReference type="PANTHER" id="PTHR21089">
    <property type="entry name" value="SHIKIMATE DEHYDROGENASE"/>
    <property type="match status" value="1"/>
</dbReference>
<dbReference type="AlphaFoldDB" id="A0A9D2GN84"/>
<evidence type="ECO:0000256" key="6">
    <source>
        <dbReference type="ARBA" id="ARBA00049442"/>
    </source>
</evidence>
<evidence type="ECO:0000256" key="3">
    <source>
        <dbReference type="ARBA" id="ARBA00022857"/>
    </source>
</evidence>
<dbReference type="SUPFAM" id="SSF53223">
    <property type="entry name" value="Aminoacid dehydrogenase-like, N-terminal domain"/>
    <property type="match status" value="1"/>
</dbReference>
<evidence type="ECO:0000256" key="5">
    <source>
        <dbReference type="ARBA" id="ARBA00023141"/>
    </source>
</evidence>
<keyword evidence="4" id="KW-0560">Oxidoreductase</keyword>
<evidence type="ECO:0000313" key="10">
    <source>
        <dbReference type="Proteomes" id="UP000824115"/>
    </source>
</evidence>
<evidence type="ECO:0000259" key="7">
    <source>
        <dbReference type="Pfam" id="PF01488"/>
    </source>
</evidence>
<dbReference type="Pfam" id="PF01488">
    <property type="entry name" value="Shikimate_DH"/>
    <property type="match status" value="1"/>
</dbReference>
<dbReference type="InterPro" id="IPR022893">
    <property type="entry name" value="Shikimate_DH_fam"/>
</dbReference>
<dbReference type="PANTHER" id="PTHR21089:SF1">
    <property type="entry name" value="BIFUNCTIONAL 3-DEHYDROQUINATE DEHYDRATASE_SHIKIMATE DEHYDROGENASE, CHLOROPLASTIC"/>
    <property type="match status" value="1"/>
</dbReference>
<comment type="pathway">
    <text evidence="1">Metabolic intermediate biosynthesis; chorismate biosynthesis; chorismate from D-erythrose 4-phosphate and phosphoenolpyruvate: step 4/7.</text>
</comment>
<dbReference type="Gene3D" id="3.40.50.720">
    <property type="entry name" value="NAD(P)-binding Rossmann-like Domain"/>
    <property type="match status" value="1"/>
</dbReference>
<dbReference type="InterPro" id="IPR036291">
    <property type="entry name" value="NAD(P)-bd_dom_sf"/>
</dbReference>
<feature type="domain" description="Quinate/shikimate 5-dehydrogenase/glutamyl-tRNA reductase" evidence="7">
    <location>
        <begin position="118"/>
        <end position="197"/>
    </location>
</feature>
<dbReference type="Gene3D" id="3.40.50.10860">
    <property type="entry name" value="Leucine Dehydrogenase, chain A, domain 1"/>
    <property type="match status" value="1"/>
</dbReference>
<evidence type="ECO:0000256" key="4">
    <source>
        <dbReference type="ARBA" id="ARBA00023002"/>
    </source>
</evidence>
<dbReference type="EMBL" id="DXAW01000028">
    <property type="protein sequence ID" value="HIZ85121.1"/>
    <property type="molecule type" value="Genomic_DNA"/>
</dbReference>
<dbReference type="GO" id="GO:0009423">
    <property type="term" value="P:chorismate biosynthetic process"/>
    <property type="evidence" value="ECO:0007669"/>
    <property type="project" value="TreeGrafter"/>
</dbReference>
<proteinExistence type="predicted"/>
<dbReference type="InterPro" id="IPR046346">
    <property type="entry name" value="Aminoacid_DH-like_N_sf"/>
</dbReference>